<reference evidence="1" key="1">
    <citation type="submission" date="2021-02" db="EMBL/GenBank/DDBJ databases">
        <authorList>
            <person name="Nowell W R."/>
        </authorList>
    </citation>
    <scope>NUCLEOTIDE SEQUENCE</scope>
</reference>
<dbReference type="AlphaFoldDB" id="A0A817XS89"/>
<evidence type="ECO:0000313" key="1">
    <source>
        <dbReference type="EMBL" id="CAF3370496.1"/>
    </source>
</evidence>
<organism evidence="1 2">
    <name type="scientific">Rotaria socialis</name>
    <dbReference type="NCBI Taxonomy" id="392032"/>
    <lineage>
        <taxon>Eukaryota</taxon>
        <taxon>Metazoa</taxon>
        <taxon>Spiralia</taxon>
        <taxon>Gnathifera</taxon>
        <taxon>Rotifera</taxon>
        <taxon>Eurotatoria</taxon>
        <taxon>Bdelloidea</taxon>
        <taxon>Philodinida</taxon>
        <taxon>Philodinidae</taxon>
        <taxon>Rotaria</taxon>
    </lineage>
</organism>
<dbReference type="EMBL" id="CAJNYV010000603">
    <property type="protein sequence ID" value="CAF3370496.1"/>
    <property type="molecule type" value="Genomic_DNA"/>
</dbReference>
<accession>A0A817XS89</accession>
<comment type="caution">
    <text evidence="1">The sequence shown here is derived from an EMBL/GenBank/DDBJ whole genome shotgun (WGS) entry which is preliminary data.</text>
</comment>
<protein>
    <submittedName>
        <fullName evidence="1">Uncharacterized protein</fullName>
    </submittedName>
</protein>
<dbReference type="Proteomes" id="UP000663865">
    <property type="component" value="Unassembled WGS sequence"/>
</dbReference>
<proteinExistence type="predicted"/>
<gene>
    <name evidence="1" type="ORF">KIK155_LOCUS5346</name>
</gene>
<evidence type="ECO:0000313" key="2">
    <source>
        <dbReference type="Proteomes" id="UP000663865"/>
    </source>
</evidence>
<name>A0A817XS89_9BILA</name>
<sequence length="131" mass="14227">MQTNNICDAFSQQDESAYIDAFSTLIKDSYSAPLPQELTTTCKNQNQDSVSTVKSITTSMLSSDLQIFCGTETICTIPAGFTVTMNSNLNVAALVLSGSLVWNDVSQSSSDQWLCAGYIAARYLLCNLTRN</sequence>